<proteinExistence type="predicted"/>
<organism evidence="1 2">
    <name type="scientific">Megaselia scalaris</name>
    <name type="common">Humpbacked fly</name>
    <name type="synonym">Phora scalaris</name>
    <dbReference type="NCBI Taxonomy" id="36166"/>
    <lineage>
        <taxon>Eukaryota</taxon>
        <taxon>Metazoa</taxon>
        <taxon>Ecdysozoa</taxon>
        <taxon>Arthropoda</taxon>
        <taxon>Hexapoda</taxon>
        <taxon>Insecta</taxon>
        <taxon>Pterygota</taxon>
        <taxon>Neoptera</taxon>
        <taxon>Endopterygota</taxon>
        <taxon>Diptera</taxon>
        <taxon>Brachycera</taxon>
        <taxon>Muscomorpha</taxon>
        <taxon>Platypezoidea</taxon>
        <taxon>Phoridae</taxon>
        <taxon>Megaseliini</taxon>
        <taxon>Megaselia</taxon>
    </lineage>
</organism>
<accession>T1H3Y8</accession>
<protein>
    <submittedName>
        <fullName evidence="1">Uncharacterized protein</fullName>
    </submittedName>
</protein>
<evidence type="ECO:0000313" key="1">
    <source>
        <dbReference type="EnsemblMetazoa" id="MESCA010985-PA"/>
    </source>
</evidence>
<dbReference type="EnsemblMetazoa" id="MESCA010985-RA">
    <property type="protein sequence ID" value="MESCA010985-PA"/>
    <property type="gene ID" value="MESCA010985"/>
</dbReference>
<keyword evidence="2" id="KW-1185">Reference proteome</keyword>
<reference evidence="2" key="1">
    <citation type="submission" date="2013-02" db="EMBL/GenBank/DDBJ databases">
        <authorList>
            <person name="Hughes D."/>
        </authorList>
    </citation>
    <scope>NUCLEOTIDE SEQUENCE</scope>
    <source>
        <strain>Durham</strain>
        <strain evidence="2">NC isolate 2 -- Noor lab</strain>
    </source>
</reference>
<dbReference type="Proteomes" id="UP000015102">
    <property type="component" value="Unassembled WGS sequence"/>
</dbReference>
<evidence type="ECO:0000313" key="2">
    <source>
        <dbReference type="Proteomes" id="UP000015102"/>
    </source>
</evidence>
<dbReference type="EMBL" id="CAQQ02385982">
    <property type="status" value="NOT_ANNOTATED_CDS"/>
    <property type="molecule type" value="Genomic_DNA"/>
</dbReference>
<dbReference type="STRING" id="36166.T1H3Y8"/>
<dbReference type="AlphaFoldDB" id="T1H3Y8"/>
<dbReference type="HOGENOM" id="CLU_1403921_0_0_1"/>
<name>T1H3Y8_MEGSC</name>
<reference evidence="1" key="2">
    <citation type="submission" date="2015-06" db="UniProtKB">
        <authorList>
            <consortium name="EnsemblMetazoa"/>
        </authorList>
    </citation>
    <scope>IDENTIFICATION</scope>
</reference>
<sequence>MDFDLFNDEDDDDILSCIPLDGNVAEREQNKIPEVEQDEEDEYANTTTPKFNCLGDDTVTRLSFPKESFVKNMFLKSYEDNGEDNLEFPPYQISYGTLNIPAVANFVFNQSKKNVQILVTCLKTPRKFVHKGKFYEMRKQITDLLHFLRRGKGIVLRQVDDGKRLEGFRKFLNYMFSEKVLNMIYVAVVPEEMM</sequence>